<comment type="caution">
    <text evidence="1">The sequence shown here is derived from an EMBL/GenBank/DDBJ whole genome shotgun (WGS) entry which is preliminary data.</text>
</comment>
<reference evidence="1 2" key="1">
    <citation type="submission" date="2016-04" db="EMBL/GenBank/DDBJ databases">
        <title>Draft genome sequence of Janthinobacterium psychrotolerans sp. nov., isolated from freshwater sediments in Denmark.</title>
        <authorList>
            <person name="Gong X."/>
            <person name="Skrivergaard S."/>
            <person name="Korsgaard B.S."/>
            <person name="Schreiber L."/>
            <person name="Marshall I.P."/>
            <person name="Finster K."/>
            <person name="Schramm A."/>
        </authorList>
    </citation>
    <scope>NUCLEOTIDE SEQUENCE [LARGE SCALE GENOMIC DNA]</scope>
    <source>
        <strain evidence="1 2">S3-2</strain>
    </source>
</reference>
<evidence type="ECO:0000313" key="2">
    <source>
        <dbReference type="Proteomes" id="UP000092713"/>
    </source>
</evidence>
<dbReference type="RefSeq" id="WP_065305804.1">
    <property type="nucleotide sequence ID" value="NZ_LOCQ01000023.1"/>
</dbReference>
<organism evidence="1 2">
    <name type="scientific">Janthinobacterium psychrotolerans</name>
    <dbReference type="NCBI Taxonomy" id="1747903"/>
    <lineage>
        <taxon>Bacteria</taxon>
        <taxon>Pseudomonadati</taxon>
        <taxon>Pseudomonadota</taxon>
        <taxon>Betaproteobacteria</taxon>
        <taxon>Burkholderiales</taxon>
        <taxon>Oxalobacteraceae</taxon>
        <taxon>Janthinobacterium</taxon>
    </lineage>
</organism>
<evidence type="ECO:0000313" key="1">
    <source>
        <dbReference type="EMBL" id="OBV41647.1"/>
    </source>
</evidence>
<dbReference type="AlphaFoldDB" id="A0A1A7C7F3"/>
<name>A0A1A7C7F3_9BURK</name>
<proteinExistence type="predicted"/>
<dbReference type="Proteomes" id="UP000092713">
    <property type="component" value="Unassembled WGS sequence"/>
</dbReference>
<gene>
    <name evidence="1" type="ORF">ASR47_10407</name>
</gene>
<keyword evidence="2" id="KW-1185">Reference proteome</keyword>
<accession>A0A1A7C7F3</accession>
<sequence length="121" mass="12937">MAKKEAGKEPAWASVVEFKQDFSAMKSLLEEMIAAPENFRPKVLKDHLEPLWPFIEKALAAGVPVGVIAQRFRDSEQLDVSDAGLRKYVKEKQDAGASASSKAGNAAAKALAATASGKPKP</sequence>
<dbReference type="EMBL" id="LOCQ01000023">
    <property type="protein sequence ID" value="OBV41647.1"/>
    <property type="molecule type" value="Genomic_DNA"/>
</dbReference>
<protein>
    <submittedName>
        <fullName evidence="1">Uncharacterized protein</fullName>
    </submittedName>
</protein>